<feature type="domain" description="DUF1330" evidence="1">
    <location>
        <begin position="4"/>
        <end position="97"/>
    </location>
</feature>
<protein>
    <recommendedName>
        <fullName evidence="1">DUF1330 domain-containing protein</fullName>
    </recommendedName>
</protein>
<dbReference type="Pfam" id="PF07045">
    <property type="entry name" value="DUF1330"/>
    <property type="match status" value="1"/>
</dbReference>
<comment type="caution">
    <text evidence="2">The sequence shown here is derived from an EMBL/GenBank/DDBJ whole genome shotgun (WGS) entry which is preliminary data.</text>
</comment>
<dbReference type="PANTHER" id="PTHR41521">
    <property type="match status" value="1"/>
</dbReference>
<evidence type="ECO:0000313" key="3">
    <source>
        <dbReference type="Proteomes" id="UP000033662"/>
    </source>
</evidence>
<sequence length="100" mass="11727">MKRKGYLFAELTVIDPSVFYEEYMARVKPILEKFEAKFLVATDSPEVIEGERVVPRVIFLEFSSVEKAREFYYSPEYEDIIDFRFRSSSVHLYILNGLAG</sequence>
<dbReference type="PATRIC" id="fig|132476.4.peg.139"/>
<dbReference type="Gene3D" id="3.30.70.100">
    <property type="match status" value="1"/>
</dbReference>
<evidence type="ECO:0000259" key="1">
    <source>
        <dbReference type="Pfam" id="PF07045"/>
    </source>
</evidence>
<evidence type="ECO:0000313" key="2">
    <source>
        <dbReference type="EMBL" id="KKA09902.1"/>
    </source>
</evidence>
<accession>A0A0F4XVJ6</accession>
<organism evidence="2 3">
    <name type="scientific">Pseudomonas kilonensis</name>
    <dbReference type="NCBI Taxonomy" id="132476"/>
    <lineage>
        <taxon>Bacteria</taxon>
        <taxon>Pseudomonadati</taxon>
        <taxon>Pseudomonadota</taxon>
        <taxon>Gammaproteobacteria</taxon>
        <taxon>Pseudomonadales</taxon>
        <taxon>Pseudomonadaceae</taxon>
        <taxon>Pseudomonas</taxon>
    </lineage>
</organism>
<gene>
    <name evidence="2" type="ORF">VP02_00640</name>
</gene>
<dbReference type="Proteomes" id="UP000033662">
    <property type="component" value="Unassembled WGS sequence"/>
</dbReference>
<dbReference type="OrthoDB" id="516779at2"/>
<dbReference type="InterPro" id="IPR011008">
    <property type="entry name" value="Dimeric_a/b-barrel"/>
</dbReference>
<dbReference type="EMBL" id="JZXC01000001">
    <property type="protein sequence ID" value="KKA09902.1"/>
    <property type="molecule type" value="Genomic_DNA"/>
</dbReference>
<reference evidence="2 3" key="1">
    <citation type="submission" date="2015-03" db="EMBL/GenBank/DDBJ databases">
        <title>Pseudomonas fluorescens 1855-344 Genome sequencing and assembly.</title>
        <authorList>
            <person name="Eng W.W.H."/>
            <person name="Gan H.M."/>
            <person name="Savka M.A."/>
        </authorList>
    </citation>
    <scope>NUCLEOTIDE SEQUENCE [LARGE SCALE GENOMIC DNA]</scope>
    <source>
        <strain evidence="2 3">1855-344</strain>
    </source>
</reference>
<proteinExistence type="predicted"/>
<dbReference type="SUPFAM" id="SSF54909">
    <property type="entry name" value="Dimeric alpha+beta barrel"/>
    <property type="match status" value="1"/>
</dbReference>
<name>A0A0F4XVJ6_9PSED</name>
<dbReference type="AlphaFoldDB" id="A0A0F4XVJ6"/>
<dbReference type="PANTHER" id="PTHR41521:SF4">
    <property type="entry name" value="BLR0684 PROTEIN"/>
    <property type="match status" value="1"/>
</dbReference>
<dbReference type="InterPro" id="IPR010753">
    <property type="entry name" value="DUF1330"/>
</dbReference>